<feature type="transmembrane region" description="Helical" evidence="8">
    <location>
        <begin position="61"/>
        <end position="85"/>
    </location>
</feature>
<keyword evidence="8" id="KW-1133">Transmembrane helix</keyword>
<protein>
    <recommendedName>
        <fullName evidence="8">Cation-transporting ATPase</fullName>
        <ecNumber evidence="8">7.2.2.-</ecNumber>
    </recommendedName>
</protein>
<evidence type="ECO:0000256" key="3">
    <source>
        <dbReference type="ARBA" id="ARBA00022723"/>
    </source>
</evidence>
<evidence type="ECO:0000259" key="9">
    <source>
        <dbReference type="Pfam" id="PF00690"/>
    </source>
</evidence>
<keyword evidence="6 8" id="KW-0460">Magnesium</keyword>
<dbReference type="EC" id="7.2.2.-" evidence="8"/>
<comment type="subcellular location">
    <subcellularLocation>
        <location evidence="1 8">Membrane</location>
        <topology evidence="1 8">Multi-pass membrane protein</topology>
    </subcellularLocation>
</comment>
<dbReference type="GO" id="GO:0140358">
    <property type="term" value="F:P-type transmembrane transporter activity"/>
    <property type="evidence" value="ECO:0007669"/>
    <property type="project" value="InterPro"/>
</dbReference>
<gene>
    <name evidence="11" type="ORF">TCEB3V08_LOCUS3393</name>
</gene>
<dbReference type="InterPro" id="IPR004014">
    <property type="entry name" value="ATPase_P-typ_cation-transptr_N"/>
</dbReference>
<dbReference type="PANTHER" id="PTHR45630:SF8">
    <property type="entry name" value="CATION-TRANSPORTING ATPASE"/>
    <property type="match status" value="1"/>
</dbReference>
<keyword evidence="5 8" id="KW-0067">ATP-binding</keyword>
<evidence type="ECO:0000256" key="8">
    <source>
        <dbReference type="RuleBase" id="RU362082"/>
    </source>
</evidence>
<keyword evidence="3 8" id="KW-0479">Metal-binding</keyword>
<feature type="domain" description="Cation-transporting P-type ATPase N-terminal" evidence="9">
    <location>
        <begin position="283"/>
        <end position="334"/>
    </location>
</feature>
<dbReference type="GO" id="GO:0019829">
    <property type="term" value="F:ATPase-coupled monoatomic cation transmembrane transporter activity"/>
    <property type="evidence" value="ECO:0007669"/>
    <property type="project" value="UniProtKB-UniRule"/>
</dbReference>
<proteinExistence type="inferred from homology"/>
<evidence type="ECO:0000256" key="1">
    <source>
        <dbReference type="ARBA" id="ARBA00004141"/>
    </source>
</evidence>
<dbReference type="GO" id="GO:0046872">
    <property type="term" value="F:metal ion binding"/>
    <property type="evidence" value="ECO:0007669"/>
    <property type="project" value="UniProtKB-UniRule"/>
</dbReference>
<feature type="transmembrane region" description="Helical" evidence="8">
    <location>
        <begin position="340"/>
        <end position="359"/>
    </location>
</feature>
<dbReference type="GO" id="GO:0006874">
    <property type="term" value="P:intracellular calcium ion homeostasis"/>
    <property type="evidence" value="ECO:0007669"/>
    <property type="project" value="TreeGrafter"/>
</dbReference>
<sequence length="376" mass="43320">MVPPCCWPQVTSTWPDISDRWRNSWDGVGEGIPLSKAFYGLPQAKEPLAQLWEIYGYKRNLLYTTCAWLCILMTMGFVQLIFHWYPQICLYSTHKKCSLQQAEKLLIVLNENYQGKYKMYYIKAVKRISAANTSVKDEAKRGGLVNVNHSQNCVKNTLKFRLATGSSLGVIKVYYIFTEEKQSSLCYVTLRCLQYAAGLRSEDRDEILTVPLRLIHRLGSFILIPPGISMVYRIYVMCWNLRELEEFRAVSIKKLLYVWDEVSQSFIKLAGLDKGVSTAELHGYNGFDTHQQFLRQVVYGNNEIIAPVESVLKLLLLEIFTPFYIFLIFTLCVWMSENYYYYTVAIIIMTVFGVSSSILQTRTKSVPSHALDISKP</sequence>
<evidence type="ECO:0000256" key="5">
    <source>
        <dbReference type="ARBA" id="ARBA00022840"/>
    </source>
</evidence>
<feature type="transmembrane region" description="Helical" evidence="8">
    <location>
        <begin position="314"/>
        <end position="334"/>
    </location>
</feature>
<feature type="domain" description="P5B-type ATPase N-terminal" evidence="10">
    <location>
        <begin position="53"/>
        <end position="152"/>
    </location>
</feature>
<dbReference type="InterPro" id="IPR006544">
    <property type="entry name" value="P-type_TPase_V"/>
</dbReference>
<reference evidence="11" key="1">
    <citation type="submission" date="2020-11" db="EMBL/GenBank/DDBJ databases">
        <authorList>
            <person name="Tran Van P."/>
        </authorList>
    </citation>
    <scope>NUCLEOTIDE SEQUENCE</scope>
</reference>
<evidence type="ECO:0000259" key="10">
    <source>
        <dbReference type="Pfam" id="PF12409"/>
    </source>
</evidence>
<dbReference type="PANTHER" id="PTHR45630">
    <property type="entry name" value="CATION-TRANSPORTING ATPASE-RELATED"/>
    <property type="match status" value="1"/>
</dbReference>
<evidence type="ECO:0000256" key="2">
    <source>
        <dbReference type="ARBA" id="ARBA00022553"/>
    </source>
</evidence>
<keyword evidence="8" id="KW-0812">Transmembrane</keyword>
<dbReference type="AlphaFoldDB" id="A0A7R9GTB5"/>
<dbReference type="GO" id="GO:0015203">
    <property type="term" value="F:polyamine transmembrane transporter activity"/>
    <property type="evidence" value="ECO:0007669"/>
    <property type="project" value="TreeGrafter"/>
</dbReference>
<dbReference type="Pfam" id="PF00690">
    <property type="entry name" value="Cation_ATPase_N"/>
    <property type="match status" value="1"/>
</dbReference>
<evidence type="ECO:0000256" key="7">
    <source>
        <dbReference type="ARBA" id="ARBA00022967"/>
    </source>
</evidence>
<evidence type="ECO:0000256" key="6">
    <source>
        <dbReference type="ARBA" id="ARBA00022842"/>
    </source>
</evidence>
<comment type="caution">
    <text evidence="8">Lacks conserved residue(s) required for the propagation of feature annotation.</text>
</comment>
<accession>A0A7R9GTB5</accession>
<evidence type="ECO:0000313" key="11">
    <source>
        <dbReference type="EMBL" id="CAD7395947.1"/>
    </source>
</evidence>
<dbReference type="Pfam" id="PF12409">
    <property type="entry name" value="P5-ATPase"/>
    <property type="match status" value="1"/>
</dbReference>
<dbReference type="GO" id="GO:0016020">
    <property type="term" value="C:membrane"/>
    <property type="evidence" value="ECO:0007669"/>
    <property type="project" value="UniProtKB-SubCell"/>
</dbReference>
<keyword evidence="4 8" id="KW-0547">Nucleotide-binding</keyword>
<dbReference type="EMBL" id="OC317293">
    <property type="protein sequence ID" value="CAD7395947.1"/>
    <property type="molecule type" value="Genomic_DNA"/>
</dbReference>
<comment type="catalytic activity">
    <reaction evidence="8">
        <text>ATP + H2O = ADP + phosphate + H(+)</text>
        <dbReference type="Rhea" id="RHEA:13065"/>
        <dbReference type="ChEBI" id="CHEBI:15377"/>
        <dbReference type="ChEBI" id="CHEBI:15378"/>
        <dbReference type="ChEBI" id="CHEBI:30616"/>
        <dbReference type="ChEBI" id="CHEBI:43474"/>
        <dbReference type="ChEBI" id="CHEBI:456216"/>
    </reaction>
</comment>
<keyword evidence="8" id="KW-0472">Membrane</keyword>
<organism evidence="11">
    <name type="scientific">Timema cristinae</name>
    <name type="common">Walking stick</name>
    <dbReference type="NCBI Taxonomy" id="61476"/>
    <lineage>
        <taxon>Eukaryota</taxon>
        <taxon>Metazoa</taxon>
        <taxon>Ecdysozoa</taxon>
        <taxon>Arthropoda</taxon>
        <taxon>Hexapoda</taxon>
        <taxon>Insecta</taxon>
        <taxon>Pterygota</taxon>
        <taxon>Neoptera</taxon>
        <taxon>Polyneoptera</taxon>
        <taxon>Phasmatodea</taxon>
        <taxon>Timematodea</taxon>
        <taxon>Timematoidea</taxon>
        <taxon>Timematidae</taxon>
        <taxon>Timema</taxon>
    </lineage>
</organism>
<dbReference type="SUPFAM" id="SSF81665">
    <property type="entry name" value="Calcium ATPase, transmembrane domain M"/>
    <property type="match status" value="1"/>
</dbReference>
<keyword evidence="2" id="KW-0597">Phosphoprotein</keyword>
<comment type="similarity">
    <text evidence="8">Belongs to the cation transport ATPase (P-type) (TC 3.A.3) family. Type V subfamily.</text>
</comment>
<name>A0A7R9GTB5_TIMCR</name>
<dbReference type="InterPro" id="IPR047819">
    <property type="entry name" value="P5A-ATPase_N"/>
</dbReference>
<dbReference type="InterPro" id="IPR023298">
    <property type="entry name" value="ATPase_P-typ_TM_dom_sf"/>
</dbReference>
<dbReference type="GO" id="GO:0005524">
    <property type="term" value="F:ATP binding"/>
    <property type="evidence" value="ECO:0007669"/>
    <property type="project" value="UniProtKB-UniRule"/>
</dbReference>
<keyword evidence="7 8" id="KW-1278">Translocase</keyword>
<evidence type="ECO:0000256" key="4">
    <source>
        <dbReference type="ARBA" id="ARBA00022741"/>
    </source>
</evidence>